<organism evidence="3 4">
    <name type="scientific">Cannabis sativa</name>
    <name type="common">Hemp</name>
    <name type="synonym">Marijuana</name>
    <dbReference type="NCBI Taxonomy" id="3483"/>
    <lineage>
        <taxon>Eukaryota</taxon>
        <taxon>Viridiplantae</taxon>
        <taxon>Streptophyta</taxon>
        <taxon>Embryophyta</taxon>
        <taxon>Tracheophyta</taxon>
        <taxon>Spermatophyta</taxon>
        <taxon>Magnoliopsida</taxon>
        <taxon>eudicotyledons</taxon>
        <taxon>Gunneridae</taxon>
        <taxon>Pentapetalae</taxon>
        <taxon>rosids</taxon>
        <taxon>fabids</taxon>
        <taxon>Rosales</taxon>
        <taxon>Cannabaceae</taxon>
        <taxon>Cannabis</taxon>
    </lineage>
</organism>
<feature type="region of interest" description="Disordered" evidence="1">
    <location>
        <begin position="13"/>
        <end position="48"/>
    </location>
</feature>
<dbReference type="PANTHER" id="PTHR31111">
    <property type="entry name" value="BNAA05G37150D PROTEIN-RELATED"/>
    <property type="match status" value="1"/>
</dbReference>
<evidence type="ECO:0000259" key="2">
    <source>
        <dbReference type="Pfam" id="PF00646"/>
    </source>
</evidence>
<sequence>MEKQDDLCQLECQDQESMEHSIESDSESEPDEYSTDYDSMSDSDYEAEETCQEQQEKTTFDELIAPEESVVFNIFSRLSVHCLLKCKAVNKLWKSLIEDKYFISELHLDRAPCHYFPPFTNNNYVLDSFCGLVWVTREDPGLVMKHYISNPATRQVLHLPDPNHALLRSPQTYKAPTISRLKSYIALNSFSHECKLLLECRLTNSQGIMEHALETFEVGRDFNWTSIGRKTGLLDDPDYDAEDLARMIHVRNMGVLHFIQVLVVGSCKFLRVRSIDVWDDKYVVTNGLPRRISFNILKAHFIDLDDCLAIAEINHQDLHLLKMTKYVGGVLRWNTKKMIVPLTFLSKQPYSNEIDQVVPWGFKSDVLRFKFKNEVFDYDTKTERIDKIDELVLRDEQLKVGEFEYFPSLMKLEGMIGG</sequence>
<reference evidence="3" key="2">
    <citation type="submission" date="2021-03" db="UniProtKB">
        <authorList>
            <consortium name="EnsemblPlants"/>
        </authorList>
    </citation>
    <scope>IDENTIFICATION</scope>
</reference>
<dbReference type="PANTHER" id="PTHR31111:SF136">
    <property type="entry name" value="F-BOX ASSOCIATED DOMAIN-CONTAINING PROTEIN"/>
    <property type="match status" value="1"/>
</dbReference>
<evidence type="ECO:0000256" key="1">
    <source>
        <dbReference type="SAM" id="MobiDB-lite"/>
    </source>
</evidence>
<accession>A0A803QVL0</accession>
<evidence type="ECO:0000313" key="4">
    <source>
        <dbReference type="Proteomes" id="UP000596661"/>
    </source>
</evidence>
<reference evidence="3" key="1">
    <citation type="submission" date="2018-11" db="EMBL/GenBank/DDBJ databases">
        <authorList>
            <person name="Grassa J C."/>
        </authorList>
    </citation>
    <scope>NUCLEOTIDE SEQUENCE [LARGE SCALE GENOMIC DNA]</scope>
</reference>
<name>A0A803QVL0_CANSA</name>
<dbReference type="Gramene" id="novel_model_1918_5bd9a17a">
    <property type="protein sequence ID" value="cds.novel_model_1918_5bd9a17a"/>
    <property type="gene ID" value="novel_gene_1053_5bd9a17a"/>
</dbReference>
<protein>
    <recommendedName>
        <fullName evidence="2">F-box domain-containing protein</fullName>
    </recommendedName>
</protein>
<proteinExistence type="predicted"/>
<keyword evidence="4" id="KW-1185">Reference proteome</keyword>
<feature type="compositionally biased region" description="Acidic residues" evidence="1">
    <location>
        <begin position="24"/>
        <end position="48"/>
    </location>
</feature>
<dbReference type="InterPro" id="IPR001810">
    <property type="entry name" value="F-box_dom"/>
</dbReference>
<dbReference type="Pfam" id="PF00646">
    <property type="entry name" value="F-box"/>
    <property type="match status" value="1"/>
</dbReference>
<gene>
    <name evidence="3" type="primary">LOC115704868</name>
</gene>
<dbReference type="SUPFAM" id="SSF81383">
    <property type="entry name" value="F-box domain"/>
    <property type="match status" value="1"/>
</dbReference>
<dbReference type="OrthoDB" id="906973at2759"/>
<feature type="domain" description="F-box" evidence="2">
    <location>
        <begin position="70"/>
        <end position="102"/>
    </location>
</feature>
<dbReference type="InterPro" id="IPR036047">
    <property type="entry name" value="F-box-like_dom_sf"/>
</dbReference>
<dbReference type="AlphaFoldDB" id="A0A803QVL0"/>
<dbReference type="EMBL" id="UZAU01000238">
    <property type="status" value="NOT_ANNOTATED_CDS"/>
    <property type="molecule type" value="Genomic_DNA"/>
</dbReference>
<dbReference type="EnsemblPlants" id="novel_model_1918_5bd9a17a">
    <property type="protein sequence ID" value="cds.novel_model_1918_5bd9a17a"/>
    <property type="gene ID" value="novel_gene_1053_5bd9a17a"/>
</dbReference>
<dbReference type="Gene3D" id="1.20.1280.50">
    <property type="match status" value="1"/>
</dbReference>
<evidence type="ECO:0000313" key="3">
    <source>
        <dbReference type="EnsemblPlants" id="cds.novel_model_1918_5bd9a17a"/>
    </source>
</evidence>
<dbReference type="Proteomes" id="UP000596661">
    <property type="component" value="Chromosome 2"/>
</dbReference>
<dbReference type="OMA" id="NECFITT"/>